<dbReference type="AlphaFoldDB" id="A0A409XG06"/>
<organism evidence="1 2">
    <name type="scientific">Psilocybe cyanescens</name>
    <dbReference type="NCBI Taxonomy" id="93625"/>
    <lineage>
        <taxon>Eukaryota</taxon>
        <taxon>Fungi</taxon>
        <taxon>Dikarya</taxon>
        <taxon>Basidiomycota</taxon>
        <taxon>Agaricomycotina</taxon>
        <taxon>Agaricomycetes</taxon>
        <taxon>Agaricomycetidae</taxon>
        <taxon>Agaricales</taxon>
        <taxon>Agaricineae</taxon>
        <taxon>Strophariaceae</taxon>
        <taxon>Psilocybe</taxon>
    </lineage>
</organism>
<name>A0A409XG06_PSICY</name>
<sequence>MDPMQQLIAKVREENLTNLEEKGPEDAKSIIEILDTVLSKNKEHSHGQAPPLDIIIYALNNILHPTFLPDFMSDFLHLFTMIEFYRIWITEKAALAIEMNTFYKGTSDANIILLAQEEEDFLRSLIDSQEVYREIFMTIVEKCCTLDLKRLWLANSNVDFWVRWNEYLSIFNSSNGALPSHSFHHKLSVDEIDQLRGVGLQVRDFMDTTVDAAQRLRKG</sequence>
<dbReference type="InParanoid" id="A0A409XG06"/>
<keyword evidence="2" id="KW-1185">Reference proteome</keyword>
<dbReference type="Proteomes" id="UP000283269">
    <property type="component" value="Unassembled WGS sequence"/>
</dbReference>
<dbReference type="OrthoDB" id="3244206at2759"/>
<reference evidence="1 2" key="1">
    <citation type="journal article" date="2018" name="Evol. Lett.">
        <title>Horizontal gene cluster transfer increased hallucinogenic mushroom diversity.</title>
        <authorList>
            <person name="Reynolds H.T."/>
            <person name="Vijayakumar V."/>
            <person name="Gluck-Thaler E."/>
            <person name="Korotkin H.B."/>
            <person name="Matheny P.B."/>
            <person name="Slot J.C."/>
        </authorList>
    </citation>
    <scope>NUCLEOTIDE SEQUENCE [LARGE SCALE GENOMIC DNA]</scope>
    <source>
        <strain evidence="1 2">2631</strain>
    </source>
</reference>
<gene>
    <name evidence="1" type="ORF">CVT25_014113</name>
</gene>
<accession>A0A409XG06</accession>
<evidence type="ECO:0000313" key="2">
    <source>
        <dbReference type="Proteomes" id="UP000283269"/>
    </source>
</evidence>
<comment type="caution">
    <text evidence="1">The sequence shown here is derived from an EMBL/GenBank/DDBJ whole genome shotgun (WGS) entry which is preliminary data.</text>
</comment>
<dbReference type="EMBL" id="NHYD01001843">
    <property type="protein sequence ID" value="PPQ89712.1"/>
    <property type="molecule type" value="Genomic_DNA"/>
</dbReference>
<protein>
    <submittedName>
        <fullName evidence="1">Uncharacterized protein</fullName>
    </submittedName>
</protein>
<proteinExistence type="predicted"/>
<evidence type="ECO:0000313" key="1">
    <source>
        <dbReference type="EMBL" id="PPQ89712.1"/>
    </source>
</evidence>